<feature type="region of interest" description="Disordered" evidence="15">
    <location>
        <begin position="390"/>
        <end position="420"/>
    </location>
</feature>
<dbReference type="EMBL" id="DQID01000261">
    <property type="protein sequence ID" value="HCT15126.1"/>
    <property type="molecule type" value="Genomic_DNA"/>
</dbReference>
<dbReference type="GO" id="GO:0005524">
    <property type="term" value="F:ATP binding"/>
    <property type="evidence" value="ECO:0007669"/>
    <property type="project" value="UniProtKB-UniRule"/>
</dbReference>
<evidence type="ECO:0000256" key="9">
    <source>
        <dbReference type="ARBA" id="ARBA00023125"/>
    </source>
</evidence>
<feature type="domain" description="RecF/RecN/SMC N-terminal" evidence="16">
    <location>
        <begin position="2"/>
        <end position="366"/>
    </location>
</feature>
<dbReference type="GO" id="GO:0000731">
    <property type="term" value="P:DNA synthesis involved in DNA repair"/>
    <property type="evidence" value="ECO:0007669"/>
    <property type="project" value="TreeGrafter"/>
</dbReference>
<reference evidence="17 18" key="1">
    <citation type="journal article" date="2018" name="Nat. Biotechnol.">
        <title>A standardized bacterial taxonomy based on genome phylogeny substantially revises the tree of life.</title>
        <authorList>
            <person name="Parks D.H."/>
            <person name="Chuvochina M."/>
            <person name="Waite D.W."/>
            <person name="Rinke C."/>
            <person name="Skarshewski A."/>
            <person name="Chaumeil P.A."/>
            <person name="Hugenholtz P."/>
        </authorList>
    </citation>
    <scope>NUCLEOTIDE SEQUENCE [LARGE SCALE GENOMIC DNA]</scope>
    <source>
        <strain evidence="17">UBA11247</strain>
    </source>
</reference>
<evidence type="ECO:0000313" key="18">
    <source>
        <dbReference type="Proteomes" id="UP000261739"/>
    </source>
</evidence>
<evidence type="ECO:0000256" key="15">
    <source>
        <dbReference type="SAM" id="MobiDB-lite"/>
    </source>
</evidence>
<evidence type="ECO:0000256" key="1">
    <source>
        <dbReference type="ARBA" id="ARBA00004496"/>
    </source>
</evidence>
<comment type="similarity">
    <text evidence="2 13 14">Belongs to the RecF family.</text>
</comment>
<sequence>MYIRSLHLGDFRSWQSLDLDLTPGVTVFAGSNGNGKTNIVEAVGYLAHLGSHRVSGDAPLVREGCSSARVSATAVNHGRELTAHLVINAHGANKAAVNRTALKNQRGLAGIVRTTMFAPEDLALVRGEPEQRRQFLDQVMVARYPRLAGVRADYDRALRQRNALLRSVGGPAGGRPDESALVTLDVWDARIAHLGGQIMSARMQLVHDLAPHVAEAYSRLAPGSRPALIGYTSTVDRELQDAGVAAGTATAEPGLLDPDVAEAVLLAALADRRTADLERRVTLSGPHRDDLLLVLGTQPAKGFASHGESWSFALTLRLASHRMQRADGTEPVVILDDVFAELDAARRKQLVVLAGEAEQVLITAAVADDIPTGLREVSEVHTVTTEMTGGRRVSVLDANATDAPDAPEAPEDPGSAGGEP</sequence>
<evidence type="ECO:0000256" key="5">
    <source>
        <dbReference type="ARBA" id="ARBA00022705"/>
    </source>
</evidence>
<dbReference type="AlphaFoldDB" id="A0A3D4T0R6"/>
<dbReference type="PROSITE" id="PS00618">
    <property type="entry name" value="RECF_2"/>
    <property type="match status" value="1"/>
</dbReference>
<evidence type="ECO:0000313" key="17">
    <source>
        <dbReference type="EMBL" id="HCT15126.1"/>
    </source>
</evidence>
<dbReference type="PROSITE" id="PS00617">
    <property type="entry name" value="RECF_1"/>
    <property type="match status" value="1"/>
</dbReference>
<dbReference type="GO" id="GO:0006302">
    <property type="term" value="P:double-strand break repair"/>
    <property type="evidence" value="ECO:0007669"/>
    <property type="project" value="TreeGrafter"/>
</dbReference>
<accession>A0A3D4T0R6</accession>
<evidence type="ECO:0000256" key="8">
    <source>
        <dbReference type="ARBA" id="ARBA00022840"/>
    </source>
</evidence>
<dbReference type="GO" id="GO:0005737">
    <property type="term" value="C:cytoplasm"/>
    <property type="evidence" value="ECO:0007669"/>
    <property type="project" value="UniProtKB-SubCell"/>
</dbReference>
<dbReference type="HAMAP" id="MF_00365">
    <property type="entry name" value="RecF"/>
    <property type="match status" value="1"/>
</dbReference>
<keyword evidence="10 13" id="KW-0234">DNA repair</keyword>
<dbReference type="PANTHER" id="PTHR32182">
    <property type="entry name" value="DNA REPLICATION AND REPAIR PROTEIN RECF"/>
    <property type="match status" value="1"/>
</dbReference>
<name>A0A3D4T0R6_9CORY</name>
<dbReference type="InterPro" id="IPR027417">
    <property type="entry name" value="P-loop_NTPase"/>
</dbReference>
<dbReference type="PANTHER" id="PTHR32182:SF0">
    <property type="entry name" value="DNA REPLICATION AND REPAIR PROTEIN RECF"/>
    <property type="match status" value="1"/>
</dbReference>
<evidence type="ECO:0000256" key="12">
    <source>
        <dbReference type="ARBA" id="ARBA00025401"/>
    </source>
</evidence>
<evidence type="ECO:0000256" key="6">
    <source>
        <dbReference type="ARBA" id="ARBA00022741"/>
    </source>
</evidence>
<dbReference type="Gene3D" id="1.20.1050.90">
    <property type="entry name" value="RecF/RecN/SMC, N-terminal domain"/>
    <property type="match status" value="1"/>
</dbReference>
<evidence type="ECO:0000256" key="3">
    <source>
        <dbReference type="ARBA" id="ARBA00020170"/>
    </source>
</evidence>
<comment type="caution">
    <text evidence="17">The sequence shown here is derived from an EMBL/GenBank/DDBJ whole genome shotgun (WGS) entry which is preliminary data.</text>
</comment>
<protein>
    <recommendedName>
        <fullName evidence="3 13">DNA replication and repair protein RecF</fullName>
    </recommendedName>
</protein>
<keyword evidence="4 13" id="KW-0963">Cytoplasm</keyword>
<dbReference type="InterPro" id="IPR042174">
    <property type="entry name" value="RecF_2"/>
</dbReference>
<evidence type="ECO:0000256" key="13">
    <source>
        <dbReference type="HAMAP-Rule" id="MF_00365"/>
    </source>
</evidence>
<keyword evidence="8 13" id="KW-0067">ATP-binding</keyword>
<keyword evidence="7 13" id="KW-0227">DNA damage</keyword>
<dbReference type="NCBIfam" id="TIGR00611">
    <property type="entry name" value="recf"/>
    <property type="match status" value="1"/>
</dbReference>
<keyword evidence="9 13" id="KW-0238">DNA-binding</keyword>
<dbReference type="GO" id="GO:0009432">
    <property type="term" value="P:SOS response"/>
    <property type="evidence" value="ECO:0007669"/>
    <property type="project" value="UniProtKB-UniRule"/>
</dbReference>
<dbReference type="InterPro" id="IPR003395">
    <property type="entry name" value="RecF/RecN/SMC_N"/>
</dbReference>
<evidence type="ECO:0000259" key="16">
    <source>
        <dbReference type="Pfam" id="PF02463"/>
    </source>
</evidence>
<evidence type="ECO:0000256" key="10">
    <source>
        <dbReference type="ARBA" id="ARBA00023204"/>
    </source>
</evidence>
<comment type="function">
    <text evidence="12 13 14">The RecF protein is involved in DNA metabolism; it is required for DNA replication and normal SOS inducibility. RecF binds preferentially to single-stranded, linear DNA. It also seems to bind ATP.</text>
</comment>
<evidence type="ECO:0000256" key="7">
    <source>
        <dbReference type="ARBA" id="ARBA00022763"/>
    </source>
</evidence>
<feature type="binding site" evidence="13">
    <location>
        <begin position="30"/>
        <end position="37"/>
    </location>
    <ligand>
        <name>ATP</name>
        <dbReference type="ChEBI" id="CHEBI:30616"/>
    </ligand>
</feature>
<evidence type="ECO:0000256" key="4">
    <source>
        <dbReference type="ARBA" id="ARBA00022490"/>
    </source>
</evidence>
<evidence type="ECO:0000256" key="2">
    <source>
        <dbReference type="ARBA" id="ARBA00008016"/>
    </source>
</evidence>
<dbReference type="Proteomes" id="UP000261739">
    <property type="component" value="Unassembled WGS sequence"/>
</dbReference>
<dbReference type="STRING" id="863239.GCA_000213935_00184"/>
<organism evidence="17 18">
    <name type="scientific">Corynebacterium nuruki</name>
    <dbReference type="NCBI Taxonomy" id="1032851"/>
    <lineage>
        <taxon>Bacteria</taxon>
        <taxon>Bacillati</taxon>
        <taxon>Actinomycetota</taxon>
        <taxon>Actinomycetes</taxon>
        <taxon>Mycobacteriales</taxon>
        <taxon>Corynebacteriaceae</taxon>
        <taxon>Corynebacterium</taxon>
    </lineage>
</organism>
<keyword evidence="6 13" id="KW-0547">Nucleotide-binding</keyword>
<keyword evidence="5 13" id="KW-0235">DNA replication</keyword>
<evidence type="ECO:0000256" key="14">
    <source>
        <dbReference type="RuleBase" id="RU000578"/>
    </source>
</evidence>
<dbReference type="GO" id="GO:0006260">
    <property type="term" value="P:DNA replication"/>
    <property type="evidence" value="ECO:0007669"/>
    <property type="project" value="UniProtKB-UniRule"/>
</dbReference>
<gene>
    <name evidence="13" type="primary">recF</name>
    <name evidence="17" type="ORF">DIW82_10195</name>
</gene>
<proteinExistence type="inferred from homology"/>
<dbReference type="SUPFAM" id="SSF52540">
    <property type="entry name" value="P-loop containing nucleoside triphosphate hydrolases"/>
    <property type="match status" value="1"/>
</dbReference>
<dbReference type="InterPro" id="IPR018078">
    <property type="entry name" value="DNA-binding_RecF_CS"/>
</dbReference>
<dbReference type="Pfam" id="PF02463">
    <property type="entry name" value="SMC_N"/>
    <property type="match status" value="1"/>
</dbReference>
<keyword evidence="11 13" id="KW-0742">SOS response</keyword>
<evidence type="ECO:0000256" key="11">
    <source>
        <dbReference type="ARBA" id="ARBA00023236"/>
    </source>
</evidence>
<dbReference type="InterPro" id="IPR001238">
    <property type="entry name" value="DNA-binding_RecF"/>
</dbReference>
<comment type="subcellular location">
    <subcellularLocation>
        <location evidence="1 13 14">Cytoplasm</location>
    </subcellularLocation>
</comment>
<dbReference type="Gene3D" id="3.40.50.300">
    <property type="entry name" value="P-loop containing nucleotide triphosphate hydrolases"/>
    <property type="match status" value="1"/>
</dbReference>
<dbReference type="GO" id="GO:0003697">
    <property type="term" value="F:single-stranded DNA binding"/>
    <property type="evidence" value="ECO:0007669"/>
    <property type="project" value="UniProtKB-UniRule"/>
</dbReference>
<dbReference type="RefSeq" id="WP_010122557.1">
    <property type="nucleotide sequence ID" value="NZ_DAITTW010000001.1"/>
</dbReference>